<sequence length="186" mass="21159">MRPKIDVLPSYEKAVQNLNEPPPSYATVIESEDTSSCTVSKLIKYTCKHFATYKLATALATVLILFSIVSLTALIIGVRDHSSCSRRLTPAIWLIVFGAFTFVCCWLMSILTMARTFFADPYRRWCKIALIIVSISICVFNLTWGFLVRITTASFRIYNRVSLLFSKLLLFLRPPARTYLIDVIRS</sequence>
<name>A0A815ZD37_ADIRI</name>
<keyword evidence="1" id="KW-0812">Transmembrane</keyword>
<evidence type="ECO:0000313" key="3">
    <source>
        <dbReference type="Proteomes" id="UP000663828"/>
    </source>
</evidence>
<comment type="caution">
    <text evidence="2">The sequence shown here is derived from an EMBL/GenBank/DDBJ whole genome shotgun (WGS) entry which is preliminary data.</text>
</comment>
<proteinExistence type="predicted"/>
<dbReference type="EMBL" id="CAJNOR010006029">
    <property type="protein sequence ID" value="CAF1583268.1"/>
    <property type="molecule type" value="Genomic_DNA"/>
</dbReference>
<evidence type="ECO:0000256" key="1">
    <source>
        <dbReference type="SAM" id="Phobius"/>
    </source>
</evidence>
<evidence type="ECO:0000313" key="2">
    <source>
        <dbReference type="EMBL" id="CAF1583268.1"/>
    </source>
</evidence>
<keyword evidence="1" id="KW-1133">Transmembrane helix</keyword>
<keyword evidence="1" id="KW-0472">Membrane</keyword>
<reference evidence="2" key="1">
    <citation type="submission" date="2021-02" db="EMBL/GenBank/DDBJ databases">
        <authorList>
            <person name="Nowell W R."/>
        </authorList>
    </citation>
    <scope>NUCLEOTIDE SEQUENCE</scope>
</reference>
<protein>
    <submittedName>
        <fullName evidence="2">Uncharacterized protein</fullName>
    </submittedName>
</protein>
<organism evidence="2 3">
    <name type="scientific">Adineta ricciae</name>
    <name type="common">Rotifer</name>
    <dbReference type="NCBI Taxonomy" id="249248"/>
    <lineage>
        <taxon>Eukaryota</taxon>
        <taxon>Metazoa</taxon>
        <taxon>Spiralia</taxon>
        <taxon>Gnathifera</taxon>
        <taxon>Rotifera</taxon>
        <taxon>Eurotatoria</taxon>
        <taxon>Bdelloidea</taxon>
        <taxon>Adinetida</taxon>
        <taxon>Adinetidae</taxon>
        <taxon>Adineta</taxon>
    </lineage>
</organism>
<dbReference type="Proteomes" id="UP000663828">
    <property type="component" value="Unassembled WGS sequence"/>
</dbReference>
<feature type="transmembrane region" description="Helical" evidence="1">
    <location>
        <begin position="55"/>
        <end position="78"/>
    </location>
</feature>
<accession>A0A815ZD37</accession>
<feature type="transmembrane region" description="Helical" evidence="1">
    <location>
        <begin position="125"/>
        <end position="147"/>
    </location>
</feature>
<gene>
    <name evidence="2" type="ORF">XAT740_LOCUS45749</name>
</gene>
<keyword evidence="3" id="KW-1185">Reference proteome</keyword>
<dbReference type="AlphaFoldDB" id="A0A815ZD37"/>
<feature type="transmembrane region" description="Helical" evidence="1">
    <location>
        <begin position="90"/>
        <end position="113"/>
    </location>
</feature>